<protein>
    <submittedName>
        <fullName evidence="2">Uncharacterized protein</fullName>
    </submittedName>
</protein>
<dbReference type="EMBL" id="BGPR01007036">
    <property type="protein sequence ID" value="GBN23750.1"/>
    <property type="molecule type" value="Genomic_DNA"/>
</dbReference>
<reference evidence="2 3" key="1">
    <citation type="journal article" date="2019" name="Sci. Rep.">
        <title>Orb-weaving spider Araneus ventricosus genome elucidates the spidroin gene catalogue.</title>
        <authorList>
            <person name="Kono N."/>
            <person name="Nakamura H."/>
            <person name="Ohtoshi R."/>
            <person name="Moran D.A.P."/>
            <person name="Shinohara A."/>
            <person name="Yoshida Y."/>
            <person name="Fujiwara M."/>
            <person name="Mori M."/>
            <person name="Tomita M."/>
            <person name="Arakawa K."/>
        </authorList>
    </citation>
    <scope>NUCLEOTIDE SEQUENCE [LARGE SCALE GENOMIC DNA]</scope>
</reference>
<organism evidence="2 3">
    <name type="scientific">Araneus ventricosus</name>
    <name type="common">Orbweaver spider</name>
    <name type="synonym">Epeira ventricosa</name>
    <dbReference type="NCBI Taxonomy" id="182803"/>
    <lineage>
        <taxon>Eukaryota</taxon>
        <taxon>Metazoa</taxon>
        <taxon>Ecdysozoa</taxon>
        <taxon>Arthropoda</taxon>
        <taxon>Chelicerata</taxon>
        <taxon>Arachnida</taxon>
        <taxon>Araneae</taxon>
        <taxon>Araneomorphae</taxon>
        <taxon>Entelegynae</taxon>
        <taxon>Araneoidea</taxon>
        <taxon>Araneidae</taxon>
        <taxon>Araneus</taxon>
    </lineage>
</organism>
<dbReference type="AlphaFoldDB" id="A0A4Y2MBI3"/>
<sequence>MPTGKIAVATTAPQTARRRRRTWCYLLLIRHHGTPSDGTVSPSPSQTQADTCWSAPHRHHSNHQQRSKATHQRLSTVLFQQIQNTMITQNKSVGLPLLQNNNK</sequence>
<keyword evidence="3" id="KW-1185">Reference proteome</keyword>
<proteinExistence type="predicted"/>
<accession>A0A4Y2MBI3</accession>
<name>A0A4Y2MBI3_ARAVE</name>
<feature type="compositionally biased region" description="Basic residues" evidence="1">
    <location>
        <begin position="56"/>
        <end position="71"/>
    </location>
</feature>
<comment type="caution">
    <text evidence="2">The sequence shown here is derived from an EMBL/GenBank/DDBJ whole genome shotgun (WGS) entry which is preliminary data.</text>
</comment>
<feature type="region of interest" description="Disordered" evidence="1">
    <location>
        <begin position="33"/>
        <end position="72"/>
    </location>
</feature>
<gene>
    <name evidence="2" type="ORF">AVEN_139247_1</name>
</gene>
<feature type="compositionally biased region" description="Polar residues" evidence="1">
    <location>
        <begin position="36"/>
        <end position="51"/>
    </location>
</feature>
<evidence type="ECO:0000313" key="2">
    <source>
        <dbReference type="EMBL" id="GBN23750.1"/>
    </source>
</evidence>
<evidence type="ECO:0000313" key="3">
    <source>
        <dbReference type="Proteomes" id="UP000499080"/>
    </source>
</evidence>
<evidence type="ECO:0000256" key="1">
    <source>
        <dbReference type="SAM" id="MobiDB-lite"/>
    </source>
</evidence>
<dbReference type="Proteomes" id="UP000499080">
    <property type="component" value="Unassembled WGS sequence"/>
</dbReference>